<name>A0AAI8SMI4_MYCAV</name>
<dbReference type="SUPFAM" id="SSF54427">
    <property type="entry name" value="NTF2-like"/>
    <property type="match status" value="1"/>
</dbReference>
<gene>
    <name evidence="2" type="ORF">JPH1_22470</name>
</gene>
<organism evidence="2 3">
    <name type="scientific">Mycobacterium avium subsp. hominissuis</name>
    <dbReference type="NCBI Taxonomy" id="439334"/>
    <lineage>
        <taxon>Bacteria</taxon>
        <taxon>Bacillati</taxon>
        <taxon>Actinomycetota</taxon>
        <taxon>Actinomycetes</taxon>
        <taxon>Mycobacteriales</taxon>
        <taxon>Mycobacteriaceae</taxon>
        <taxon>Mycobacterium</taxon>
        <taxon>Mycobacterium avium complex (MAC)</taxon>
    </lineage>
</organism>
<evidence type="ECO:0000256" key="1">
    <source>
        <dbReference type="SAM" id="MobiDB-lite"/>
    </source>
</evidence>
<evidence type="ECO:0008006" key="4">
    <source>
        <dbReference type="Google" id="ProtNLM"/>
    </source>
</evidence>
<dbReference type="GO" id="GO:0030638">
    <property type="term" value="P:polyketide metabolic process"/>
    <property type="evidence" value="ECO:0007669"/>
    <property type="project" value="InterPro"/>
</dbReference>
<dbReference type="Pfam" id="PF07366">
    <property type="entry name" value="SnoaL"/>
    <property type="match status" value="1"/>
</dbReference>
<dbReference type="PANTHER" id="PTHR38436">
    <property type="entry name" value="POLYKETIDE CYCLASE SNOAL-LIKE DOMAIN"/>
    <property type="match status" value="1"/>
</dbReference>
<dbReference type="InterPro" id="IPR032710">
    <property type="entry name" value="NTF2-like_dom_sf"/>
</dbReference>
<protein>
    <recommendedName>
        <fullName evidence="4">Polyketide cyclase</fullName>
    </recommendedName>
</protein>
<evidence type="ECO:0000313" key="2">
    <source>
        <dbReference type="EMBL" id="BBN47772.1"/>
    </source>
</evidence>
<dbReference type="InterPro" id="IPR009959">
    <property type="entry name" value="Cyclase_SnoaL-like"/>
</dbReference>
<reference evidence="2 3" key="1">
    <citation type="submission" date="2019-09" db="EMBL/GenBank/DDBJ databases">
        <title>Complete genome sequence of Mycobacterium avium subsp. hominissuis strain JP-H-1.</title>
        <authorList>
            <person name="Kinoshita Y."/>
            <person name="Niwa H."/>
            <person name="Uchida-Fujii E."/>
            <person name="Nukada T."/>
        </authorList>
    </citation>
    <scope>NUCLEOTIDE SEQUENCE [LARGE SCALE GENOMIC DNA]</scope>
    <source>
        <strain evidence="2 3">JP-H-1</strain>
    </source>
</reference>
<dbReference type="EMBL" id="AP020326">
    <property type="protein sequence ID" value="BBN47772.1"/>
    <property type="molecule type" value="Genomic_DNA"/>
</dbReference>
<accession>A0AAI8SMI4</accession>
<dbReference type="AlphaFoldDB" id="A0AAI8SMI4"/>
<proteinExistence type="predicted"/>
<dbReference type="Proteomes" id="UP000327362">
    <property type="component" value="Chromosome"/>
</dbReference>
<evidence type="ECO:0000313" key="3">
    <source>
        <dbReference type="Proteomes" id="UP000327362"/>
    </source>
</evidence>
<dbReference type="PANTHER" id="PTHR38436:SF1">
    <property type="entry name" value="ESTER CYCLASE"/>
    <property type="match status" value="1"/>
</dbReference>
<sequence>MPDPLTHPLSDSRRVHRPRAGPPDYAEPVTIPAFPAPDVLAARQKLVLDHFHDEVRHAWDDVLLTFPHPRYELIPQMIVHDGEAAVRDYYAYTRTAFPDQDHEIIALRHSADAVIVEFWLMGTHRGYLGKVPPTGSRFRVRMTAYFLFDDTETLVCERIYFDTLTMIKQLLGGLDMRRPGNWLLAARCVRGFLAMSSEKPDPALTGAP</sequence>
<feature type="region of interest" description="Disordered" evidence="1">
    <location>
        <begin position="1"/>
        <end position="27"/>
    </location>
</feature>
<dbReference type="Gene3D" id="3.10.450.50">
    <property type="match status" value="1"/>
</dbReference>